<dbReference type="CDD" id="cd00093">
    <property type="entry name" value="HTH_XRE"/>
    <property type="match status" value="1"/>
</dbReference>
<keyword evidence="2" id="KW-0238">DNA-binding</keyword>
<dbReference type="InterPro" id="IPR010982">
    <property type="entry name" value="Lambda_DNA-bd_dom_sf"/>
</dbReference>
<dbReference type="SMART" id="SM00530">
    <property type="entry name" value="HTH_XRE"/>
    <property type="match status" value="1"/>
</dbReference>
<dbReference type="GO" id="GO:0003677">
    <property type="term" value="F:DNA binding"/>
    <property type="evidence" value="ECO:0007669"/>
    <property type="project" value="UniProtKB-KW"/>
</dbReference>
<dbReference type="EMBL" id="LT629804">
    <property type="protein sequence ID" value="SDU78290.1"/>
    <property type="molecule type" value="Genomic_DNA"/>
</dbReference>
<organism evidence="2 3">
    <name type="scientific">Arcanobacterium phocae</name>
    <dbReference type="NCBI Taxonomy" id="131112"/>
    <lineage>
        <taxon>Bacteria</taxon>
        <taxon>Bacillati</taxon>
        <taxon>Actinomycetota</taxon>
        <taxon>Actinomycetes</taxon>
        <taxon>Actinomycetales</taxon>
        <taxon>Actinomycetaceae</taxon>
        <taxon>Arcanobacterium</taxon>
    </lineage>
</organism>
<feature type="domain" description="HTH cro/C1-type" evidence="1">
    <location>
        <begin position="12"/>
        <end position="66"/>
    </location>
</feature>
<protein>
    <submittedName>
        <fullName evidence="2">DNA-binding transcriptional regulator, XRE-family HTH domain</fullName>
    </submittedName>
</protein>
<dbReference type="RefSeq" id="WP_091279298.1">
    <property type="nucleotide sequence ID" value="NZ_JABAPL010000004.1"/>
</dbReference>
<dbReference type="PROSITE" id="PS50943">
    <property type="entry name" value="HTH_CROC1"/>
    <property type="match status" value="1"/>
</dbReference>
<dbReference type="GeneID" id="65344164"/>
<proteinExistence type="predicted"/>
<reference evidence="3" key="1">
    <citation type="submission" date="2016-10" db="EMBL/GenBank/DDBJ databases">
        <authorList>
            <person name="Varghese N."/>
            <person name="Submissions S."/>
        </authorList>
    </citation>
    <scope>NUCLEOTIDE SEQUENCE [LARGE SCALE GENOMIC DNA]</scope>
    <source>
        <strain evidence="3">DSM 10002</strain>
    </source>
</reference>
<sequence length="108" mass="11614">MNIKSKLVAERIQQHRLAAELNQTELAHLTQISQPTLSRIEQATQSLTAELALKIAIALNISIEAILGPALISDSLATAARPGSSTSAMTTMHEAAASYFADFRRVTL</sequence>
<dbReference type="InterPro" id="IPR001387">
    <property type="entry name" value="Cro/C1-type_HTH"/>
</dbReference>
<evidence type="ECO:0000259" key="1">
    <source>
        <dbReference type="PROSITE" id="PS50943"/>
    </source>
</evidence>
<evidence type="ECO:0000313" key="2">
    <source>
        <dbReference type="EMBL" id="SDU78290.1"/>
    </source>
</evidence>
<accession>A0A1H2LB69</accession>
<keyword evidence="3" id="KW-1185">Reference proteome</keyword>
<dbReference type="SUPFAM" id="SSF47413">
    <property type="entry name" value="lambda repressor-like DNA-binding domains"/>
    <property type="match status" value="1"/>
</dbReference>
<dbReference type="OrthoDB" id="70105at2"/>
<name>A0A1H2LB69_9ACTO</name>
<dbReference type="Pfam" id="PF01381">
    <property type="entry name" value="HTH_3"/>
    <property type="match status" value="1"/>
</dbReference>
<gene>
    <name evidence="2" type="ORF">SAMN04489737_0410</name>
</gene>
<evidence type="ECO:0000313" key="3">
    <source>
        <dbReference type="Proteomes" id="UP000214355"/>
    </source>
</evidence>
<dbReference type="Gene3D" id="1.10.260.40">
    <property type="entry name" value="lambda repressor-like DNA-binding domains"/>
    <property type="match status" value="1"/>
</dbReference>
<dbReference type="AlphaFoldDB" id="A0A1H2LB69"/>
<dbReference type="Proteomes" id="UP000214355">
    <property type="component" value="Chromosome I"/>
</dbReference>
<dbReference type="STRING" id="131112.SAMN04489737_0410"/>